<dbReference type="AlphaFoldDB" id="C9SNQ5"/>
<evidence type="ECO:0000313" key="2">
    <source>
        <dbReference type="EMBL" id="EEY20420.1"/>
    </source>
</evidence>
<accession>C9SNQ5</accession>
<dbReference type="PANTHER" id="PTHR37848">
    <property type="entry name" value="EXPRESSED PROTEIN"/>
    <property type="match status" value="1"/>
</dbReference>
<keyword evidence="3" id="KW-1185">Reference proteome</keyword>
<sequence>MSMPGSFSPHAPSSPKMAPTAAASSASTGDVKKPDAFLTPPLRLGESSDAYSLHSTNANAPGRFYDDDPAELPGSGGDDDDLPPLYTDEPSADGVRDPLLQIQDLHSKQHGLVPPHLVVPDTGNEYHIDRRLDADPSFLQRHIEACAEIPPRAFVRLRGTHTEPVRRGDKTERQTHVDFDVRLELTPFLYSDIATHTSWRTLRTADNFAKVRRGTVFATRAPGFGGARAPGGVVTALEQAAPASPSGATATAPATPASKTFQLRREVTGWKRGPRPVQARDAHPRHRLPGPRRRHLSPAGRDGHRLQRRRHEPLAPAALVGTTCGARAVRRAVLERRQGTLDQGDLVAAEGAQDATFEGQTEAQAVVGNAVGNFVRAGVSAMNAVNVRFGWGGDH</sequence>
<dbReference type="PANTHER" id="PTHR37848:SF1">
    <property type="entry name" value="SUN DOMAIN-CONTAINING PROTEIN"/>
    <property type="match status" value="1"/>
</dbReference>
<reference evidence="3" key="1">
    <citation type="journal article" date="2011" name="PLoS Pathog.">
        <title>Comparative genomics yields insights into niche adaptation of plant vascular wilt pathogens.</title>
        <authorList>
            <person name="Klosterman S.J."/>
            <person name="Subbarao K.V."/>
            <person name="Kang S."/>
            <person name="Veronese P."/>
            <person name="Gold S.E."/>
            <person name="Thomma B.P.H.J."/>
            <person name="Chen Z."/>
            <person name="Henrissat B."/>
            <person name="Lee Y.-H."/>
            <person name="Park J."/>
            <person name="Garcia-Pedrajas M.D."/>
            <person name="Barbara D.J."/>
            <person name="Anchieta A."/>
            <person name="de Jonge R."/>
            <person name="Santhanam P."/>
            <person name="Maruthachalam K."/>
            <person name="Atallah Z."/>
            <person name="Amyotte S.G."/>
            <person name="Paz Z."/>
            <person name="Inderbitzin P."/>
            <person name="Hayes R.J."/>
            <person name="Heiman D.I."/>
            <person name="Young S."/>
            <person name="Zeng Q."/>
            <person name="Engels R."/>
            <person name="Galagan J."/>
            <person name="Cuomo C.A."/>
            <person name="Dobinson K.F."/>
            <person name="Ma L.-J."/>
        </authorList>
    </citation>
    <scope>NUCLEOTIDE SEQUENCE [LARGE SCALE GENOMIC DNA]</scope>
    <source>
        <strain evidence="3">VaMs.102 / ATCC MYA-4576 / FGSC 10136</strain>
    </source>
</reference>
<dbReference type="HOGENOM" id="CLU_042303_0_0_1"/>
<dbReference type="EMBL" id="DS985221">
    <property type="protein sequence ID" value="EEY20420.1"/>
    <property type="molecule type" value="Genomic_DNA"/>
</dbReference>
<dbReference type="KEGG" id="val:VDBG_06530"/>
<dbReference type="RefSeq" id="XP_003002968.1">
    <property type="nucleotide sequence ID" value="XM_003002922.1"/>
</dbReference>
<proteinExistence type="predicted"/>
<gene>
    <name evidence="2" type="ORF">VDBG_06530</name>
</gene>
<dbReference type="Proteomes" id="UP000008698">
    <property type="component" value="Unassembled WGS sequence"/>
</dbReference>
<feature type="region of interest" description="Disordered" evidence="1">
    <location>
        <begin position="269"/>
        <end position="309"/>
    </location>
</feature>
<feature type="compositionally biased region" description="Polar residues" evidence="1">
    <location>
        <begin position="49"/>
        <end position="59"/>
    </location>
</feature>
<dbReference type="OrthoDB" id="203796at2759"/>
<evidence type="ECO:0000313" key="3">
    <source>
        <dbReference type="Proteomes" id="UP000008698"/>
    </source>
</evidence>
<dbReference type="GeneID" id="9537008"/>
<dbReference type="eggNOG" id="ENOG502S4VJ">
    <property type="taxonomic scope" value="Eukaryota"/>
</dbReference>
<feature type="compositionally biased region" description="Low complexity" evidence="1">
    <location>
        <begin position="11"/>
        <end position="27"/>
    </location>
</feature>
<feature type="compositionally biased region" description="Basic residues" evidence="1">
    <location>
        <begin position="283"/>
        <end position="296"/>
    </location>
</feature>
<evidence type="ECO:0000256" key="1">
    <source>
        <dbReference type="SAM" id="MobiDB-lite"/>
    </source>
</evidence>
<feature type="region of interest" description="Disordered" evidence="1">
    <location>
        <begin position="1"/>
        <end position="92"/>
    </location>
</feature>
<protein>
    <submittedName>
        <fullName evidence="2">Uncharacterized protein</fullName>
    </submittedName>
</protein>
<organism evidence="3">
    <name type="scientific">Verticillium alfalfae (strain VaMs.102 / ATCC MYA-4576 / FGSC 10136)</name>
    <name type="common">Verticillium wilt of alfalfa</name>
    <name type="synonym">Verticillium albo-atrum</name>
    <dbReference type="NCBI Taxonomy" id="526221"/>
    <lineage>
        <taxon>Eukaryota</taxon>
        <taxon>Fungi</taxon>
        <taxon>Dikarya</taxon>
        <taxon>Ascomycota</taxon>
        <taxon>Pezizomycotina</taxon>
        <taxon>Sordariomycetes</taxon>
        <taxon>Hypocreomycetidae</taxon>
        <taxon>Glomerellales</taxon>
        <taxon>Plectosphaerellaceae</taxon>
        <taxon>Verticillium</taxon>
    </lineage>
</organism>
<name>C9SNQ5_VERA1</name>